<dbReference type="EMBL" id="KU708565">
    <property type="protein sequence ID" value="ANC68247.1"/>
    <property type="molecule type" value="mRNA"/>
</dbReference>
<proteinExistence type="evidence at transcript level"/>
<reference evidence="1" key="1">
    <citation type="submission" date="2016-02" db="EMBL/GenBank/DDBJ databases">
        <title>Identification of expressed sequences in black pepper (Piper nigrum L.) in response to foot rot pathogen, Phytophthora capsici.</title>
        <authorList>
            <person name="Suraby E.J."/>
            <person name="Umadevi P."/>
            <person name="Nirmal Babu K."/>
            <person name="Anandaraj M."/>
        </authorList>
    </citation>
    <scope>NUCLEOTIDE SEQUENCE</scope>
    <source>
        <tissue evidence="1">Leaf</tissue>
    </source>
</reference>
<organism evidence="1">
    <name type="scientific">Piper nigrum</name>
    <name type="common">Black pepper</name>
    <dbReference type="NCBI Taxonomy" id="13216"/>
    <lineage>
        <taxon>Eukaryota</taxon>
        <taxon>Viridiplantae</taxon>
        <taxon>Streptophyta</taxon>
        <taxon>Embryophyta</taxon>
        <taxon>Tracheophyta</taxon>
        <taxon>Spermatophyta</taxon>
        <taxon>Magnoliopsida</taxon>
        <taxon>Magnoliidae</taxon>
        <taxon>Piperales</taxon>
        <taxon>Piperaceae</taxon>
        <taxon>Piper</taxon>
    </lineage>
</organism>
<accession>A0A168SQJ7</accession>
<evidence type="ECO:0000313" key="1">
    <source>
        <dbReference type="EMBL" id="ANC68247.1"/>
    </source>
</evidence>
<dbReference type="SUPFAM" id="SSF51735">
    <property type="entry name" value="NAD(P)-binding Rossmann-fold domains"/>
    <property type="match status" value="1"/>
</dbReference>
<protein>
    <submittedName>
        <fullName evidence="1">Cinnamoyl CoA reductase</fullName>
    </submittedName>
</protein>
<name>A0A168SQJ7_PIPNI</name>
<sequence length="100" mass="10971">MGSVHVKDVALAHILLYENPSASGRHLCVEAIAHYSDFAAKVAELYPEYKVPRFPKDTQPGLLRASNPSKKLTDIGLRFADMGEIIKDAVLSLKSKGYIS</sequence>
<dbReference type="AlphaFoldDB" id="A0A168SQJ7"/>
<dbReference type="Gene3D" id="3.40.50.720">
    <property type="entry name" value="NAD(P)-binding Rossmann-like Domain"/>
    <property type="match status" value="1"/>
</dbReference>
<dbReference type="InterPro" id="IPR036291">
    <property type="entry name" value="NAD(P)-bd_dom_sf"/>
</dbReference>